<sequence length="481" mass="55378">MKTKILISILLFLVRSFFVCNADITLFSLVEEIAVIKNHVLTTLPSYPKEYVISFEIKPTSYTNLDWQSILHFTTGNDIGYAERNPAIFLDSRGILFVMSAINGSTVSTELITIPLNTWTKVVVSQLLFGESYIYNINVNSSVLYTTFNNDARSFSNVFVYACDNWYLAFIGTIRRITVTQVTTDTLPEHLLLYHPQLIINFNGFLNSTLLTLNLTINTGSQLSENVYNLTIAYLMPSFLKLISQNSPTRFVQDISHSYFQCDGLIVVKESIIHSVSAIVIISNIPSNQQFILSVPANISFENYAGTRWVEFKEVRIKAQFPEKTPLLTLKAVLPESYGRGVYWDSLNLHIYVCMNQDVINTKTACYYSKDEGKHWKDLDICVGSIIGHHSITRELYAVHKNRKTYLMFHGTYKKWLALTNNDYLERVNRYIDSSRRKNLEDDSDQVFSFGTNQWMGNFYGLFVRKYSTKAWTQIVKWKRQ</sequence>
<evidence type="ECO:0000256" key="1">
    <source>
        <dbReference type="SAM" id="SignalP"/>
    </source>
</evidence>
<feature type="signal peptide" evidence="1">
    <location>
        <begin position="1"/>
        <end position="22"/>
    </location>
</feature>
<keyword evidence="2" id="KW-1185">Reference proteome</keyword>
<evidence type="ECO:0000313" key="3">
    <source>
        <dbReference type="RefSeq" id="XP_065659330.1"/>
    </source>
</evidence>
<accession>A0ABM4CCC5</accession>
<gene>
    <name evidence="3" type="primary">LOC136083683</name>
</gene>
<protein>
    <submittedName>
        <fullName evidence="3">Uncharacterized protein LOC136083683 isoform X1</fullName>
    </submittedName>
</protein>
<feature type="chain" id="PRO_5046804290" evidence="1">
    <location>
        <begin position="23"/>
        <end position="481"/>
    </location>
</feature>
<evidence type="ECO:0000313" key="2">
    <source>
        <dbReference type="Proteomes" id="UP001652625"/>
    </source>
</evidence>
<proteinExistence type="predicted"/>
<reference evidence="3" key="1">
    <citation type="submission" date="2025-08" db="UniProtKB">
        <authorList>
            <consortium name="RefSeq"/>
        </authorList>
    </citation>
    <scope>IDENTIFICATION</scope>
</reference>
<organism evidence="2 3">
    <name type="scientific">Hydra vulgaris</name>
    <name type="common">Hydra</name>
    <name type="synonym">Hydra attenuata</name>
    <dbReference type="NCBI Taxonomy" id="6087"/>
    <lineage>
        <taxon>Eukaryota</taxon>
        <taxon>Metazoa</taxon>
        <taxon>Cnidaria</taxon>
        <taxon>Hydrozoa</taxon>
        <taxon>Hydroidolina</taxon>
        <taxon>Anthoathecata</taxon>
        <taxon>Aplanulata</taxon>
        <taxon>Hydridae</taxon>
        <taxon>Hydra</taxon>
    </lineage>
</organism>
<name>A0ABM4CCC5_HYDVU</name>
<dbReference type="Proteomes" id="UP001652625">
    <property type="component" value="Chromosome 08"/>
</dbReference>
<keyword evidence="1" id="KW-0732">Signal</keyword>
<dbReference type="RefSeq" id="XP_065659330.1">
    <property type="nucleotide sequence ID" value="XM_065803258.1"/>
</dbReference>
<dbReference type="GeneID" id="136083683"/>